<reference evidence="1 2" key="1">
    <citation type="submission" date="2021-03" db="EMBL/GenBank/DDBJ databases">
        <authorList>
            <person name="King G.J."/>
            <person name="Bancroft I."/>
            <person name="Baten A."/>
            <person name="Bloomfield J."/>
            <person name="Borpatragohain P."/>
            <person name="He Z."/>
            <person name="Irish N."/>
            <person name="Irwin J."/>
            <person name="Liu K."/>
            <person name="Mauleon R.P."/>
            <person name="Moore J."/>
            <person name="Morris R."/>
            <person name="Ostergaard L."/>
            <person name="Wang B."/>
            <person name="Wells R."/>
        </authorList>
    </citation>
    <scope>NUCLEOTIDE SEQUENCE [LARGE SCALE GENOMIC DNA]</scope>
    <source>
        <strain evidence="1">R-o-18</strain>
        <tissue evidence="1">Leaf</tissue>
    </source>
</reference>
<evidence type="ECO:0000313" key="2">
    <source>
        <dbReference type="Proteomes" id="UP000823674"/>
    </source>
</evidence>
<gene>
    <name evidence="1" type="primary">SC132g500130.1_BraROA</name>
    <name evidence="1" type="ORF">IGI04_042307</name>
</gene>
<sequence length="136" mass="15129">MNQALVVVATKSCSLLFDLYLRIHMNRTLMIAATKSRSNSFCWNPYEASLNGCSHQGRNRERKGDKSTQGFTFQTCLKNSIPCIPSPKTSSCVKFSVGGQLWFLQTISASVSVCWRDGPAANGELARTLLLLEQRH</sequence>
<dbReference type="Proteomes" id="UP000823674">
    <property type="component" value="Unassembled WGS sequence"/>
</dbReference>
<accession>A0ABQ7KLN8</accession>
<proteinExistence type="predicted"/>
<keyword evidence="2" id="KW-1185">Reference proteome</keyword>
<comment type="caution">
    <text evidence="1">The sequence shown here is derived from an EMBL/GenBank/DDBJ whole genome shotgun (WGS) entry which is preliminary data.</text>
</comment>
<organism evidence="1 2">
    <name type="scientific">Brassica rapa subsp. trilocularis</name>
    <dbReference type="NCBI Taxonomy" id="1813537"/>
    <lineage>
        <taxon>Eukaryota</taxon>
        <taxon>Viridiplantae</taxon>
        <taxon>Streptophyta</taxon>
        <taxon>Embryophyta</taxon>
        <taxon>Tracheophyta</taxon>
        <taxon>Spermatophyta</taxon>
        <taxon>Magnoliopsida</taxon>
        <taxon>eudicotyledons</taxon>
        <taxon>Gunneridae</taxon>
        <taxon>Pentapetalae</taxon>
        <taxon>rosids</taxon>
        <taxon>malvids</taxon>
        <taxon>Brassicales</taxon>
        <taxon>Brassicaceae</taxon>
        <taxon>Brassiceae</taxon>
        <taxon>Brassica</taxon>
    </lineage>
</organism>
<name>A0ABQ7KLN8_BRACM</name>
<protein>
    <submittedName>
        <fullName evidence="1">Uncharacterized protein</fullName>
    </submittedName>
</protein>
<dbReference type="EMBL" id="JADBGQ010000022">
    <property type="protein sequence ID" value="KAG5374390.1"/>
    <property type="molecule type" value="Genomic_DNA"/>
</dbReference>
<feature type="non-terminal residue" evidence="1">
    <location>
        <position position="136"/>
    </location>
</feature>
<evidence type="ECO:0000313" key="1">
    <source>
        <dbReference type="EMBL" id="KAG5374390.1"/>
    </source>
</evidence>